<sequence length="67" mass="7454">MITSNHAKAKHMTFIVQDLKLLHAGCRWEAGHHVYLTEGAHVAVPDDDVAALEELLVSLRVIKTTNH</sequence>
<dbReference type="AlphaFoldDB" id="A0A5D2QNG0"/>
<protein>
    <submittedName>
        <fullName evidence="1">Uncharacterized protein</fullName>
    </submittedName>
</protein>
<reference evidence="1 2" key="1">
    <citation type="submission" date="2019-07" db="EMBL/GenBank/DDBJ databases">
        <title>WGS assembly of Gossypium tomentosum.</title>
        <authorList>
            <person name="Chen Z.J."/>
            <person name="Sreedasyam A."/>
            <person name="Ando A."/>
            <person name="Song Q."/>
            <person name="De L."/>
            <person name="Hulse-Kemp A."/>
            <person name="Ding M."/>
            <person name="Ye W."/>
            <person name="Kirkbride R."/>
            <person name="Jenkins J."/>
            <person name="Plott C."/>
            <person name="Lovell J."/>
            <person name="Lin Y.-M."/>
            <person name="Vaughn R."/>
            <person name="Liu B."/>
            <person name="Li W."/>
            <person name="Simpson S."/>
            <person name="Scheffler B."/>
            <person name="Saski C."/>
            <person name="Grover C."/>
            <person name="Hu G."/>
            <person name="Conover J."/>
            <person name="Carlson J."/>
            <person name="Shu S."/>
            <person name="Boston L."/>
            <person name="Williams M."/>
            <person name="Peterson D."/>
            <person name="Mcgee K."/>
            <person name="Jones D."/>
            <person name="Wendel J."/>
            <person name="Stelly D."/>
            <person name="Grimwood J."/>
            <person name="Schmutz J."/>
        </authorList>
    </citation>
    <scope>NUCLEOTIDE SEQUENCE [LARGE SCALE GENOMIC DNA]</scope>
    <source>
        <strain evidence="1">7179.01</strain>
    </source>
</reference>
<accession>A0A5D2QNG0</accession>
<keyword evidence="2" id="KW-1185">Reference proteome</keyword>
<organism evidence="1 2">
    <name type="scientific">Gossypium tomentosum</name>
    <name type="common">Hawaiian cotton</name>
    <name type="synonym">Gossypium sandvicense</name>
    <dbReference type="NCBI Taxonomy" id="34277"/>
    <lineage>
        <taxon>Eukaryota</taxon>
        <taxon>Viridiplantae</taxon>
        <taxon>Streptophyta</taxon>
        <taxon>Embryophyta</taxon>
        <taxon>Tracheophyta</taxon>
        <taxon>Spermatophyta</taxon>
        <taxon>Magnoliopsida</taxon>
        <taxon>eudicotyledons</taxon>
        <taxon>Gunneridae</taxon>
        <taxon>Pentapetalae</taxon>
        <taxon>rosids</taxon>
        <taxon>malvids</taxon>
        <taxon>Malvales</taxon>
        <taxon>Malvaceae</taxon>
        <taxon>Malvoideae</taxon>
        <taxon>Gossypium</taxon>
    </lineage>
</organism>
<gene>
    <name evidence="1" type="ORF">ES332_A05G340500v1</name>
</gene>
<proteinExistence type="predicted"/>
<dbReference type="EMBL" id="CM017614">
    <property type="protein sequence ID" value="TYI29768.1"/>
    <property type="molecule type" value="Genomic_DNA"/>
</dbReference>
<name>A0A5D2QNG0_GOSTO</name>
<evidence type="ECO:0000313" key="1">
    <source>
        <dbReference type="EMBL" id="TYI29768.1"/>
    </source>
</evidence>
<evidence type="ECO:0000313" key="2">
    <source>
        <dbReference type="Proteomes" id="UP000322667"/>
    </source>
</evidence>
<dbReference type="Proteomes" id="UP000322667">
    <property type="component" value="Chromosome A05"/>
</dbReference>